<comment type="caution">
    <text evidence="1">The sequence shown here is derived from an EMBL/GenBank/DDBJ whole genome shotgun (WGS) entry which is preliminary data.</text>
</comment>
<dbReference type="AlphaFoldDB" id="A0AAN9B0B8"/>
<reference evidence="1 2" key="1">
    <citation type="submission" date="2024-02" db="EMBL/GenBank/DDBJ databases">
        <title>Chromosome-scale genome assembly of the rough periwinkle Littorina saxatilis.</title>
        <authorList>
            <person name="De Jode A."/>
            <person name="Faria R."/>
            <person name="Formenti G."/>
            <person name="Sims Y."/>
            <person name="Smith T.P."/>
            <person name="Tracey A."/>
            <person name="Wood J.M.D."/>
            <person name="Zagrodzka Z.B."/>
            <person name="Johannesson K."/>
            <person name="Butlin R.K."/>
            <person name="Leder E.H."/>
        </authorList>
    </citation>
    <scope>NUCLEOTIDE SEQUENCE [LARGE SCALE GENOMIC DNA]</scope>
    <source>
        <strain evidence="1">Snail1</strain>
        <tissue evidence="1">Muscle</tissue>
    </source>
</reference>
<proteinExistence type="predicted"/>
<name>A0AAN9B0B8_9CAEN</name>
<accession>A0AAN9B0B8</accession>
<evidence type="ECO:0000313" key="2">
    <source>
        <dbReference type="Proteomes" id="UP001374579"/>
    </source>
</evidence>
<keyword evidence="2" id="KW-1185">Reference proteome</keyword>
<organism evidence="1 2">
    <name type="scientific">Littorina saxatilis</name>
    <dbReference type="NCBI Taxonomy" id="31220"/>
    <lineage>
        <taxon>Eukaryota</taxon>
        <taxon>Metazoa</taxon>
        <taxon>Spiralia</taxon>
        <taxon>Lophotrochozoa</taxon>
        <taxon>Mollusca</taxon>
        <taxon>Gastropoda</taxon>
        <taxon>Caenogastropoda</taxon>
        <taxon>Littorinimorpha</taxon>
        <taxon>Littorinoidea</taxon>
        <taxon>Littorinidae</taxon>
        <taxon>Littorina</taxon>
    </lineage>
</organism>
<dbReference type="Proteomes" id="UP001374579">
    <property type="component" value="Unassembled WGS sequence"/>
</dbReference>
<protein>
    <submittedName>
        <fullName evidence="1">Uncharacterized protein</fullName>
    </submittedName>
</protein>
<sequence length="301" mass="33464">MAAESSSSTFVESSTNKTENIPLNLDCAICEQATKPGDHVKLTEKGCSGINSASIERGDNLQVKAGQLVHAKCRKDYTHHNSIAALKRSVREGTPSPVKKRRSLRSHHNFDFKAQCLFCCQSTEPLRNRKVEKLIPVRTDCFQESIVKVCGVRGDDDKWANEVNSRLAFASDCCAYDVVYHNVCSTNFRKGSGIPQSFSDEAKGKKPKGRPENPVINRAFQDVVKVLEFGDYEQVTLPDLVSVMQQSLDQVHSSSVSCQVRHEGCVLLLKQGKYNKTLGHQINAEPSWPQCVQEYLICACI</sequence>
<gene>
    <name evidence="1" type="ORF">V1264_003797</name>
</gene>
<evidence type="ECO:0000313" key="1">
    <source>
        <dbReference type="EMBL" id="KAK7096728.1"/>
    </source>
</evidence>
<dbReference type="EMBL" id="JBAMIC010000013">
    <property type="protein sequence ID" value="KAK7096728.1"/>
    <property type="molecule type" value="Genomic_DNA"/>
</dbReference>